<dbReference type="PROSITE" id="PS51762">
    <property type="entry name" value="GH16_2"/>
    <property type="match status" value="1"/>
</dbReference>
<dbReference type="VEuPathDB" id="FungiDB:FOMG_16405"/>
<protein>
    <recommendedName>
        <fullName evidence="2">GH16 domain-containing protein</fullName>
    </recommendedName>
</protein>
<dbReference type="GO" id="GO:0005975">
    <property type="term" value="P:carbohydrate metabolic process"/>
    <property type="evidence" value="ECO:0007669"/>
    <property type="project" value="InterPro"/>
</dbReference>
<dbReference type="GO" id="GO:0004553">
    <property type="term" value="F:hydrolase activity, hydrolyzing O-glycosyl compounds"/>
    <property type="evidence" value="ECO:0007669"/>
    <property type="project" value="InterPro"/>
</dbReference>
<evidence type="ECO:0000256" key="1">
    <source>
        <dbReference type="SAM" id="SignalP"/>
    </source>
</evidence>
<dbReference type="EMBL" id="JH659352">
    <property type="protein sequence ID" value="EXK27153.1"/>
    <property type="molecule type" value="Genomic_DNA"/>
</dbReference>
<dbReference type="SUPFAM" id="SSF49899">
    <property type="entry name" value="Concanavalin A-like lectins/glucanases"/>
    <property type="match status" value="1"/>
</dbReference>
<dbReference type="InterPro" id="IPR000757">
    <property type="entry name" value="Beta-glucanase-like"/>
</dbReference>
<feature type="domain" description="GH16" evidence="2">
    <location>
        <begin position="75"/>
        <end position="320"/>
    </location>
</feature>
<dbReference type="CDD" id="cd00413">
    <property type="entry name" value="Glyco_hydrolase_16"/>
    <property type="match status" value="1"/>
</dbReference>
<proteinExistence type="predicted"/>
<evidence type="ECO:0000259" key="2">
    <source>
        <dbReference type="PROSITE" id="PS51762"/>
    </source>
</evidence>
<dbReference type="OrthoDB" id="4388755at2759"/>
<reference evidence="3" key="2">
    <citation type="submission" date="2012-05" db="EMBL/GenBank/DDBJ databases">
        <title>Annotation of the Genome Sequence of Fusarium oxysporum f. sp. melonis 26406.</title>
        <authorList>
            <consortium name="The Broad Institute Genomics Platform"/>
            <person name="Ma L.-J."/>
            <person name="Corby-Kistler H."/>
            <person name="Broz K."/>
            <person name="Gale L.R."/>
            <person name="Jonkers W."/>
            <person name="O'Donnell K."/>
            <person name="Ploetz R."/>
            <person name="Steinberg C."/>
            <person name="Schwartz D.C."/>
            <person name="VanEtten H."/>
            <person name="Zhou S."/>
            <person name="Young S.K."/>
            <person name="Zeng Q."/>
            <person name="Gargeya S."/>
            <person name="Fitzgerald M."/>
            <person name="Abouelleil A."/>
            <person name="Alvarado L."/>
            <person name="Chapman S.B."/>
            <person name="Gainer-Dewar J."/>
            <person name="Goldberg J."/>
            <person name="Griggs A."/>
            <person name="Gujja S."/>
            <person name="Hansen M."/>
            <person name="Howarth C."/>
            <person name="Imamovic A."/>
            <person name="Ireland A."/>
            <person name="Larimer J."/>
            <person name="McCowan C."/>
            <person name="Murphy C."/>
            <person name="Pearson M."/>
            <person name="Poon T.W."/>
            <person name="Priest M."/>
            <person name="Roberts A."/>
            <person name="Saif S."/>
            <person name="Shea T."/>
            <person name="Sykes S."/>
            <person name="Wortman J."/>
            <person name="Nusbaum C."/>
            <person name="Birren B."/>
        </authorList>
    </citation>
    <scope>NUCLEOTIDE SEQUENCE</scope>
    <source>
        <strain evidence="3">26406</strain>
    </source>
</reference>
<dbReference type="Proteomes" id="UP000030703">
    <property type="component" value="Unassembled WGS sequence"/>
</dbReference>
<dbReference type="Gene3D" id="2.60.120.200">
    <property type="match status" value="1"/>
</dbReference>
<name>W9ZFU6_FUSOX</name>
<organism evidence="3">
    <name type="scientific">Fusarium oxysporum f. sp. melonis 26406</name>
    <dbReference type="NCBI Taxonomy" id="1089452"/>
    <lineage>
        <taxon>Eukaryota</taxon>
        <taxon>Fungi</taxon>
        <taxon>Dikarya</taxon>
        <taxon>Ascomycota</taxon>
        <taxon>Pezizomycotina</taxon>
        <taxon>Sordariomycetes</taxon>
        <taxon>Hypocreomycetidae</taxon>
        <taxon>Hypocreales</taxon>
        <taxon>Nectriaceae</taxon>
        <taxon>Fusarium</taxon>
        <taxon>Fusarium oxysporum species complex</taxon>
    </lineage>
</organism>
<reference evidence="3" key="1">
    <citation type="submission" date="2012-04" db="EMBL/GenBank/DDBJ databases">
        <title>The Genome Sequence of Fusarium oxysporum melonis.</title>
        <authorList>
            <consortium name="The Broad Institute Genome Sequencing Platform"/>
            <person name="Ma L.-J."/>
            <person name="Gale L.R."/>
            <person name="Schwartz D.C."/>
            <person name="Zhou S."/>
            <person name="Corby-Kistler H."/>
            <person name="Young S.K."/>
            <person name="Zeng Q."/>
            <person name="Gargeya S."/>
            <person name="Fitzgerald M."/>
            <person name="Haas B."/>
            <person name="Abouelleil A."/>
            <person name="Alvarado L."/>
            <person name="Arachchi H.M."/>
            <person name="Berlin A."/>
            <person name="Brown A."/>
            <person name="Chapman S.B."/>
            <person name="Chen Z."/>
            <person name="Dunbar C."/>
            <person name="Freedman E."/>
            <person name="Gearin G."/>
            <person name="Goldberg J."/>
            <person name="Griggs A."/>
            <person name="Gujja S."/>
            <person name="Heiman D."/>
            <person name="Howarth C."/>
            <person name="Larson L."/>
            <person name="Lui A."/>
            <person name="MacDonald P.J.P."/>
            <person name="Montmayeur A."/>
            <person name="Murphy C."/>
            <person name="Neiman D."/>
            <person name="Pearson M."/>
            <person name="Priest M."/>
            <person name="Roberts A."/>
            <person name="Saif S."/>
            <person name="Shea T."/>
            <person name="Shenoy N."/>
            <person name="Sisk P."/>
            <person name="Stolte C."/>
            <person name="Sykes S."/>
            <person name="Wortman J."/>
            <person name="Nusbaum C."/>
            <person name="Birren B."/>
        </authorList>
    </citation>
    <scope>NUCLEOTIDE SEQUENCE</scope>
    <source>
        <strain evidence="3">26406</strain>
    </source>
</reference>
<sequence>MRRHSATAGGIDLFALYRFCLSCLHCTPLLLRWAPPVAAIAEGRYSNCSSFVTNGTASSQFAYYRFYDFRNISSDNWDDFKKPNNPNNATAGASTNDMGWQLDWAKRDGLRDAGPNFGPNILPIDYQPESIYIRNISSEGDKDALTALAFPSSRQNVTKLQSSGMDFTDEAILHCSLRLYARLSGAPGACAAFFVYKNDSQEADIELLTRNEEEVVGFNTQPTFDIHGKYIPGSHWNMSLPGNMSRETWIHYRMDWVADQVVWYINGIEMANTSVHVPVAPSRLSIALWGNGGSWTGNMTLGKSALLEVQWFEVAYNLSGASPLEKGSMECELDTDDTNHGWQPYIFPPAHDTVISLVGRALTKGHNRGSSPMY</sequence>
<dbReference type="AlphaFoldDB" id="W9ZFU6"/>
<dbReference type="PANTHER" id="PTHR38121">
    <property type="entry name" value="GH16 DOMAIN-CONTAINING PROTEIN"/>
    <property type="match status" value="1"/>
</dbReference>
<gene>
    <name evidence="3" type="ORF">FOMG_16405</name>
</gene>
<accession>W9ZFU6</accession>
<dbReference type="Pfam" id="PF00722">
    <property type="entry name" value="Glyco_hydro_16"/>
    <property type="match status" value="1"/>
</dbReference>
<feature type="chain" id="PRO_5004934200" description="GH16 domain-containing protein" evidence="1">
    <location>
        <begin position="23"/>
        <end position="374"/>
    </location>
</feature>
<dbReference type="PANTHER" id="PTHR38121:SF4">
    <property type="entry name" value="GH16 DOMAIN-CONTAINING PROTEIN-RELATED"/>
    <property type="match status" value="1"/>
</dbReference>
<keyword evidence="1" id="KW-0732">Signal</keyword>
<evidence type="ECO:0000313" key="3">
    <source>
        <dbReference type="EMBL" id="EXK27153.1"/>
    </source>
</evidence>
<dbReference type="HOGENOM" id="CLU_039765_0_0_1"/>
<dbReference type="InterPro" id="IPR013320">
    <property type="entry name" value="ConA-like_dom_sf"/>
</dbReference>
<feature type="signal peptide" evidence="1">
    <location>
        <begin position="1"/>
        <end position="22"/>
    </location>
</feature>